<dbReference type="InterPro" id="IPR036640">
    <property type="entry name" value="ABC1_TM_sf"/>
</dbReference>
<name>B0Y1P9_ASPFC</name>
<feature type="compositionally biased region" description="Basic residues" evidence="8">
    <location>
        <begin position="218"/>
        <end position="228"/>
    </location>
</feature>
<evidence type="ECO:0000313" key="12">
    <source>
        <dbReference type="Proteomes" id="UP000001699"/>
    </source>
</evidence>
<dbReference type="SUPFAM" id="SSF90123">
    <property type="entry name" value="ABC transporter transmembrane region"/>
    <property type="match status" value="1"/>
</dbReference>
<dbReference type="EMBL" id="DS499597">
    <property type="protein sequence ID" value="EDP52008.1"/>
    <property type="molecule type" value="Genomic_DNA"/>
</dbReference>
<evidence type="ECO:0000259" key="10">
    <source>
        <dbReference type="PROSITE" id="PS50929"/>
    </source>
</evidence>
<feature type="transmembrane region" description="Helical" evidence="9">
    <location>
        <begin position="142"/>
        <end position="163"/>
    </location>
</feature>
<keyword evidence="12" id="KW-1185">Reference proteome</keyword>
<accession>B0Y1P9</accession>
<feature type="transmembrane region" description="Helical" evidence="9">
    <location>
        <begin position="20"/>
        <end position="44"/>
    </location>
</feature>
<dbReference type="VEuPathDB" id="FungiDB:AFUB_060380"/>
<feature type="region of interest" description="Disordered" evidence="8">
    <location>
        <begin position="212"/>
        <end position="295"/>
    </location>
</feature>
<evidence type="ECO:0000256" key="2">
    <source>
        <dbReference type="ARBA" id="ARBA00022448"/>
    </source>
</evidence>
<dbReference type="InterPro" id="IPR044726">
    <property type="entry name" value="ABCC_6TM_D2"/>
</dbReference>
<feature type="transmembrane region" description="Helical" evidence="9">
    <location>
        <begin position="116"/>
        <end position="136"/>
    </location>
</feature>
<dbReference type="CDD" id="cd18580">
    <property type="entry name" value="ABC_6TM_ABCC_D2"/>
    <property type="match status" value="1"/>
</dbReference>
<evidence type="ECO:0000256" key="4">
    <source>
        <dbReference type="ARBA" id="ARBA00022741"/>
    </source>
</evidence>
<evidence type="ECO:0000256" key="1">
    <source>
        <dbReference type="ARBA" id="ARBA00004141"/>
    </source>
</evidence>
<evidence type="ECO:0000256" key="8">
    <source>
        <dbReference type="SAM" id="MobiDB-lite"/>
    </source>
</evidence>
<evidence type="ECO:0000256" key="6">
    <source>
        <dbReference type="ARBA" id="ARBA00022989"/>
    </source>
</evidence>
<dbReference type="PROSITE" id="PS50929">
    <property type="entry name" value="ABC_TM1F"/>
    <property type="match status" value="1"/>
</dbReference>
<feature type="domain" description="ABC transmembrane type-1" evidence="10">
    <location>
        <begin position="1"/>
        <end position="171"/>
    </location>
</feature>
<evidence type="ECO:0000256" key="9">
    <source>
        <dbReference type="SAM" id="Phobius"/>
    </source>
</evidence>
<dbReference type="InterPro" id="IPR011527">
    <property type="entry name" value="ABC1_TM_dom"/>
</dbReference>
<dbReference type="AlphaFoldDB" id="B0Y1P9"/>
<organism evidence="11 12">
    <name type="scientific">Aspergillus fumigatus (strain CBS 144.89 / FGSC A1163 / CEA10)</name>
    <name type="common">Neosartorya fumigata</name>
    <dbReference type="NCBI Taxonomy" id="451804"/>
    <lineage>
        <taxon>Eukaryota</taxon>
        <taxon>Fungi</taxon>
        <taxon>Dikarya</taxon>
        <taxon>Ascomycota</taxon>
        <taxon>Pezizomycotina</taxon>
        <taxon>Eurotiomycetes</taxon>
        <taxon>Eurotiomycetidae</taxon>
        <taxon>Eurotiales</taxon>
        <taxon>Aspergillaceae</taxon>
        <taxon>Aspergillus</taxon>
        <taxon>Aspergillus subgen. Fumigati</taxon>
    </lineage>
</organism>
<dbReference type="FunFam" id="1.20.1560.10:FF:000296">
    <property type="entry name" value="ABC multidrug transporter (Eurofung)"/>
    <property type="match status" value="1"/>
</dbReference>
<proteinExistence type="predicted"/>
<keyword evidence="5" id="KW-0067">ATP-binding</keyword>
<keyword evidence="7 9" id="KW-0472">Membrane</keyword>
<dbReference type="HOGENOM" id="CLU_882710_0_0_1"/>
<protein>
    <recommendedName>
        <fullName evidence="10">ABC transmembrane type-1 domain-containing protein</fullName>
    </recommendedName>
</protein>
<dbReference type="Proteomes" id="UP000001699">
    <property type="component" value="Unassembled WGS sequence"/>
</dbReference>
<evidence type="ECO:0000256" key="7">
    <source>
        <dbReference type="ARBA" id="ARBA00023136"/>
    </source>
</evidence>
<dbReference type="PANTHER" id="PTHR24223">
    <property type="entry name" value="ATP-BINDING CASSETTE SUB-FAMILY C"/>
    <property type="match status" value="1"/>
</dbReference>
<evidence type="ECO:0000256" key="5">
    <source>
        <dbReference type="ARBA" id="ARBA00022840"/>
    </source>
</evidence>
<comment type="subcellular location">
    <subcellularLocation>
        <location evidence="1">Membrane</location>
        <topology evidence="1">Multi-pass membrane protein</topology>
    </subcellularLocation>
</comment>
<reference evidence="11 12" key="1">
    <citation type="journal article" date="2008" name="PLoS Genet.">
        <title>Genomic islands in the pathogenic filamentous fungus Aspergillus fumigatus.</title>
        <authorList>
            <person name="Fedorova N.D."/>
            <person name="Khaldi N."/>
            <person name="Joardar V.S."/>
            <person name="Maiti R."/>
            <person name="Amedeo P."/>
            <person name="Anderson M.J."/>
            <person name="Crabtree J."/>
            <person name="Silva J.C."/>
            <person name="Badger J.H."/>
            <person name="Albarraq A."/>
            <person name="Angiuoli S."/>
            <person name="Bussey H."/>
            <person name="Bowyer P."/>
            <person name="Cotty P.J."/>
            <person name="Dyer P.S."/>
            <person name="Egan A."/>
            <person name="Galens K."/>
            <person name="Fraser-Liggett C.M."/>
            <person name="Haas B.J."/>
            <person name="Inman J.M."/>
            <person name="Kent R."/>
            <person name="Lemieux S."/>
            <person name="Malavazi I."/>
            <person name="Orvis J."/>
            <person name="Roemer T."/>
            <person name="Ronning C.M."/>
            <person name="Sundaram J.P."/>
            <person name="Sutton G."/>
            <person name="Turner G."/>
            <person name="Venter J.C."/>
            <person name="White O.R."/>
            <person name="Whitty B.R."/>
            <person name="Youngman P."/>
            <person name="Wolfe K.H."/>
            <person name="Goldman G.H."/>
            <person name="Wortman J.R."/>
            <person name="Jiang B."/>
            <person name="Denning D.W."/>
            <person name="Nierman W.C."/>
        </authorList>
    </citation>
    <scope>NUCLEOTIDE SEQUENCE [LARGE SCALE GENOMIC DNA]</scope>
    <source>
        <strain evidence="12">CBS 144.89 / FGSC A1163 / CEA10</strain>
    </source>
</reference>
<dbReference type="InterPro" id="IPR050173">
    <property type="entry name" value="ABC_transporter_C-like"/>
</dbReference>
<keyword evidence="2" id="KW-0813">Transport</keyword>
<sequence length="315" mass="35164">MLPLVAINTADSAGSCLVKLGILCAVSSYAALTAPFFILALWVLQRFYLHTSRQVRLRDIEAKAPLYSHLLETIDGLATIRAFRWTTDFETKNDRLTTRSQIPIYTLYCVQQWLQVVLDMMVAVLVVILIAVFVFWPGMYTPGSVGVALNIVITFSTGLASLIKNWTMMETSIGAERWPPGSELRFPADSSRHQARHLRPLRQRQVLAHPLLPATLRHPARHHHRRRDPPRDPGPGESPDPLRHRPPNTLLHAGIHPPQSRPAQHRLRRRYYPHPASYGPLGAGPRAGRPHRRTQGHGLVCGRAAVTLPGACAAP</sequence>
<feature type="compositionally biased region" description="Basic residues" evidence="8">
    <location>
        <begin position="263"/>
        <end position="272"/>
    </location>
</feature>
<keyword evidence="4" id="KW-0547">Nucleotide-binding</keyword>
<dbReference type="Pfam" id="PF00664">
    <property type="entry name" value="ABC_membrane"/>
    <property type="match status" value="1"/>
</dbReference>
<dbReference type="OrthoDB" id="6500128at2759"/>
<dbReference type="Gene3D" id="1.20.1560.10">
    <property type="entry name" value="ABC transporter type 1, transmembrane domain"/>
    <property type="match status" value="1"/>
</dbReference>
<dbReference type="GO" id="GO:0016020">
    <property type="term" value="C:membrane"/>
    <property type="evidence" value="ECO:0007669"/>
    <property type="project" value="UniProtKB-SubCell"/>
</dbReference>
<keyword evidence="3 9" id="KW-0812">Transmembrane</keyword>
<keyword evidence="6 9" id="KW-1133">Transmembrane helix</keyword>
<dbReference type="GO" id="GO:0140359">
    <property type="term" value="F:ABC-type transporter activity"/>
    <property type="evidence" value="ECO:0007669"/>
    <property type="project" value="InterPro"/>
</dbReference>
<gene>
    <name evidence="11" type="ORF">AFUB_060380</name>
</gene>
<evidence type="ECO:0000256" key="3">
    <source>
        <dbReference type="ARBA" id="ARBA00022692"/>
    </source>
</evidence>
<dbReference type="PANTHER" id="PTHR24223:SF404">
    <property type="entry name" value="ABC MULTIDRUG TRANSPORTER (EUROFUNG)-RELATED"/>
    <property type="match status" value="1"/>
</dbReference>
<dbReference type="GO" id="GO:0005524">
    <property type="term" value="F:ATP binding"/>
    <property type="evidence" value="ECO:0007669"/>
    <property type="project" value="UniProtKB-KW"/>
</dbReference>
<evidence type="ECO:0000313" key="11">
    <source>
        <dbReference type="EMBL" id="EDP52008.1"/>
    </source>
</evidence>